<evidence type="ECO:0000256" key="2">
    <source>
        <dbReference type="ARBA" id="ARBA00006214"/>
    </source>
</evidence>
<keyword evidence="9" id="KW-0676">Redox-active center</keyword>
<evidence type="ECO:0000256" key="5">
    <source>
        <dbReference type="ARBA" id="ARBA00022989"/>
    </source>
</evidence>
<dbReference type="AlphaFoldDB" id="A0A0X8E1U0"/>
<dbReference type="Pfam" id="PF07884">
    <property type="entry name" value="VKOR"/>
    <property type="match status" value="1"/>
</dbReference>
<evidence type="ECO:0000256" key="4">
    <source>
        <dbReference type="ARBA" id="ARBA00022719"/>
    </source>
</evidence>
<evidence type="ECO:0000259" key="11">
    <source>
        <dbReference type="SMART" id="SM00756"/>
    </source>
</evidence>
<evidence type="ECO:0000313" key="13">
    <source>
        <dbReference type="Proteomes" id="UP000058305"/>
    </source>
</evidence>
<comment type="subcellular location">
    <subcellularLocation>
        <location evidence="1">Membrane</location>
        <topology evidence="1">Multi-pass membrane protein</topology>
    </subcellularLocation>
</comment>
<feature type="transmembrane region" description="Helical" evidence="10">
    <location>
        <begin position="12"/>
        <end position="33"/>
    </location>
</feature>
<dbReference type="GO" id="GO:0048038">
    <property type="term" value="F:quinone binding"/>
    <property type="evidence" value="ECO:0007669"/>
    <property type="project" value="UniProtKB-KW"/>
</dbReference>
<protein>
    <recommendedName>
        <fullName evidence="11">Vitamin K epoxide reductase domain-containing protein</fullName>
    </recommendedName>
</protein>
<dbReference type="GO" id="GO:0016020">
    <property type="term" value="C:membrane"/>
    <property type="evidence" value="ECO:0007669"/>
    <property type="project" value="UniProtKB-SubCell"/>
</dbReference>
<organism evidence="12 13">
    <name type="scientific">Microterricola viridarii</name>
    <dbReference type="NCBI Taxonomy" id="412690"/>
    <lineage>
        <taxon>Bacteria</taxon>
        <taxon>Bacillati</taxon>
        <taxon>Actinomycetota</taxon>
        <taxon>Actinomycetes</taxon>
        <taxon>Micrococcales</taxon>
        <taxon>Microbacteriaceae</taxon>
        <taxon>Microterricola</taxon>
    </lineage>
</organism>
<dbReference type="InterPro" id="IPR041714">
    <property type="entry name" value="VKOR_Actinobacteria"/>
</dbReference>
<feature type="transmembrane region" description="Helical" evidence="10">
    <location>
        <begin position="170"/>
        <end position="191"/>
    </location>
</feature>
<gene>
    <name evidence="12" type="ORF">AWU67_05715</name>
</gene>
<dbReference type="SMART" id="SM00756">
    <property type="entry name" value="VKc"/>
    <property type="match status" value="1"/>
</dbReference>
<feature type="domain" description="Vitamin K epoxide reductase" evidence="11">
    <location>
        <begin position="10"/>
        <end position="151"/>
    </location>
</feature>
<dbReference type="CDD" id="cd12922">
    <property type="entry name" value="VKOR_5"/>
    <property type="match status" value="1"/>
</dbReference>
<evidence type="ECO:0000256" key="3">
    <source>
        <dbReference type="ARBA" id="ARBA00022692"/>
    </source>
</evidence>
<evidence type="ECO:0000256" key="10">
    <source>
        <dbReference type="SAM" id="Phobius"/>
    </source>
</evidence>
<evidence type="ECO:0000256" key="8">
    <source>
        <dbReference type="ARBA" id="ARBA00023157"/>
    </source>
</evidence>
<keyword evidence="13" id="KW-1185">Reference proteome</keyword>
<comment type="similarity">
    <text evidence="2">Belongs to the VKOR family.</text>
</comment>
<feature type="transmembrane region" description="Helical" evidence="10">
    <location>
        <begin position="99"/>
        <end position="119"/>
    </location>
</feature>
<evidence type="ECO:0000313" key="12">
    <source>
        <dbReference type="EMBL" id="AMB58433.1"/>
    </source>
</evidence>
<dbReference type="GO" id="GO:0016491">
    <property type="term" value="F:oxidoreductase activity"/>
    <property type="evidence" value="ECO:0007669"/>
    <property type="project" value="UniProtKB-KW"/>
</dbReference>
<keyword evidence="5 10" id="KW-1133">Transmembrane helix</keyword>
<keyword evidence="7 10" id="KW-0472">Membrane</keyword>
<proteinExistence type="inferred from homology"/>
<dbReference type="EMBL" id="CP014145">
    <property type="protein sequence ID" value="AMB58433.1"/>
    <property type="molecule type" value="Genomic_DNA"/>
</dbReference>
<dbReference type="Proteomes" id="UP000058305">
    <property type="component" value="Chromosome"/>
</dbReference>
<evidence type="ECO:0000256" key="1">
    <source>
        <dbReference type="ARBA" id="ARBA00004141"/>
    </source>
</evidence>
<reference evidence="13" key="2">
    <citation type="submission" date="2016-01" db="EMBL/GenBank/DDBJ databases">
        <title>First complete genome sequence of a species in the genus Microterricola, an extremophilic cold active enzyme producing strain ERGS5:02 isolated from Sikkim Himalaya.</title>
        <authorList>
            <person name="Kumar R."/>
            <person name="Singh D."/>
            <person name="Swarnkar M.K."/>
        </authorList>
    </citation>
    <scope>NUCLEOTIDE SEQUENCE [LARGE SCALE GENOMIC DNA]</scope>
    <source>
        <strain evidence="13">ERGS5:02</strain>
    </source>
</reference>
<dbReference type="KEGG" id="mvd:AWU67_05715"/>
<keyword evidence="3 10" id="KW-0812">Transmembrane</keyword>
<evidence type="ECO:0000256" key="9">
    <source>
        <dbReference type="ARBA" id="ARBA00023284"/>
    </source>
</evidence>
<evidence type="ECO:0000256" key="6">
    <source>
        <dbReference type="ARBA" id="ARBA00023002"/>
    </source>
</evidence>
<name>A0A0X8E1U0_9MICO</name>
<keyword evidence="4" id="KW-0874">Quinone</keyword>
<accession>A0A0X8E1U0</accession>
<reference evidence="12 13" key="1">
    <citation type="journal article" date="2016" name="J. Biotechnol.">
        <title>First complete genome sequence of a species in the genus Microterricola, an extremophilic cold active enzyme producing bacterial strain ERGS5:02 isolated from Sikkim Himalaya.</title>
        <authorList>
            <person name="Himanshu"/>
            <person name="Swarnkar M.K."/>
            <person name="Singh D."/>
            <person name="Kumar R."/>
        </authorList>
    </citation>
    <scope>NUCLEOTIDE SEQUENCE [LARGE SCALE GENOMIC DNA]</scope>
    <source>
        <strain evidence="12 13">ERGS5:02</strain>
    </source>
</reference>
<dbReference type="Gene3D" id="1.20.1440.130">
    <property type="entry name" value="VKOR domain"/>
    <property type="match status" value="1"/>
</dbReference>
<keyword evidence="8" id="KW-1015">Disulfide bond</keyword>
<dbReference type="RefSeq" id="WP_067227126.1">
    <property type="nucleotide sequence ID" value="NZ_CP014145.1"/>
</dbReference>
<feature type="transmembrane region" description="Helical" evidence="10">
    <location>
        <begin position="125"/>
        <end position="149"/>
    </location>
</feature>
<dbReference type="InterPro" id="IPR012932">
    <property type="entry name" value="VKOR"/>
</dbReference>
<dbReference type="OrthoDB" id="9783799at2"/>
<dbReference type="InterPro" id="IPR038354">
    <property type="entry name" value="VKOR_sf"/>
</dbReference>
<sequence length="200" mass="21444">MPETASSRSLTLTGVLTVILGAIGLLAAFALTLEKIHLLEVPGSVPSCDFSLLVQCGANLNSAQGSIFGFPNPVIGLMAWPVVITIGVALIGGVRFPRWFWLGFNAGVALALCFVIWLIGTSIFALATLCPWCMVTWAVTIPLFWIVTLENLRSGRIPAGAAVRRLADSAYGWIPLITLLCYLIVAVIAQLRLDVLGQFF</sequence>
<evidence type="ECO:0000256" key="7">
    <source>
        <dbReference type="ARBA" id="ARBA00023136"/>
    </source>
</evidence>
<feature type="transmembrane region" description="Helical" evidence="10">
    <location>
        <begin position="74"/>
        <end position="92"/>
    </location>
</feature>
<keyword evidence="6" id="KW-0560">Oxidoreductase</keyword>